<accession>A0ABD1GXL8</accession>
<comment type="caution">
    <text evidence="1">The sequence shown here is derived from an EMBL/GenBank/DDBJ whole genome shotgun (WGS) entry which is preliminary data.</text>
</comment>
<name>A0ABD1GXL8_SALDI</name>
<dbReference type="AlphaFoldDB" id="A0ABD1GXL8"/>
<evidence type="ECO:0000313" key="1">
    <source>
        <dbReference type="EMBL" id="KAL1548908.1"/>
    </source>
</evidence>
<protein>
    <submittedName>
        <fullName evidence="1">Uncharacterized protein</fullName>
    </submittedName>
</protein>
<keyword evidence="2" id="KW-1185">Reference proteome</keyword>
<proteinExistence type="predicted"/>
<dbReference type="Proteomes" id="UP001567538">
    <property type="component" value="Unassembled WGS sequence"/>
</dbReference>
<reference evidence="1 2" key="1">
    <citation type="submission" date="2024-06" db="EMBL/GenBank/DDBJ databases">
        <title>A chromosome level genome sequence of Diviner's sage (Salvia divinorum).</title>
        <authorList>
            <person name="Ford S.A."/>
            <person name="Ro D.-K."/>
            <person name="Ness R.W."/>
            <person name="Phillips M.A."/>
        </authorList>
    </citation>
    <scope>NUCLEOTIDE SEQUENCE [LARGE SCALE GENOMIC DNA]</scope>
    <source>
        <strain evidence="1">SAF-2024a</strain>
        <tissue evidence="1">Leaf</tissue>
    </source>
</reference>
<evidence type="ECO:0000313" key="2">
    <source>
        <dbReference type="Proteomes" id="UP001567538"/>
    </source>
</evidence>
<dbReference type="EMBL" id="JBEAFC010000007">
    <property type="protein sequence ID" value="KAL1548908.1"/>
    <property type="molecule type" value="Genomic_DNA"/>
</dbReference>
<sequence length="86" mass="9603">MLKVDGWSLVGKGEAFSIQGYGVWLLRVKNLVTVANLPITIVPFAQENGSKSGTNRGKMELFRGLYSVLRHWVLLFHHLPEASHSV</sequence>
<gene>
    <name evidence="1" type="ORF">AAHA92_17083</name>
</gene>
<organism evidence="1 2">
    <name type="scientific">Salvia divinorum</name>
    <name type="common">Maria pastora</name>
    <name type="synonym">Diviner's sage</name>
    <dbReference type="NCBI Taxonomy" id="28513"/>
    <lineage>
        <taxon>Eukaryota</taxon>
        <taxon>Viridiplantae</taxon>
        <taxon>Streptophyta</taxon>
        <taxon>Embryophyta</taxon>
        <taxon>Tracheophyta</taxon>
        <taxon>Spermatophyta</taxon>
        <taxon>Magnoliopsida</taxon>
        <taxon>eudicotyledons</taxon>
        <taxon>Gunneridae</taxon>
        <taxon>Pentapetalae</taxon>
        <taxon>asterids</taxon>
        <taxon>lamiids</taxon>
        <taxon>Lamiales</taxon>
        <taxon>Lamiaceae</taxon>
        <taxon>Nepetoideae</taxon>
        <taxon>Mentheae</taxon>
        <taxon>Salviinae</taxon>
        <taxon>Salvia</taxon>
        <taxon>Salvia subgen. Calosphace</taxon>
    </lineage>
</organism>